<dbReference type="InterPro" id="IPR015797">
    <property type="entry name" value="NUDIX_hydrolase-like_dom_sf"/>
</dbReference>
<name>A0AAJ4RBS4_9BACT</name>
<dbReference type="PANTHER" id="PTHR43046:SF12">
    <property type="entry name" value="GDP-MANNOSE MANNOSYL HYDROLASE"/>
    <property type="match status" value="1"/>
</dbReference>
<dbReference type="InterPro" id="IPR000086">
    <property type="entry name" value="NUDIX_hydrolase_dom"/>
</dbReference>
<evidence type="ECO:0000313" key="8">
    <source>
        <dbReference type="Proteomes" id="UP000272781"/>
    </source>
</evidence>
<dbReference type="InterPro" id="IPR033715">
    <property type="entry name" value="GDPMH"/>
</dbReference>
<keyword evidence="1 5" id="KW-0479">Metal-binding</keyword>
<evidence type="ECO:0000256" key="3">
    <source>
        <dbReference type="ARBA" id="ARBA00022842"/>
    </source>
</evidence>
<evidence type="ECO:0000256" key="5">
    <source>
        <dbReference type="PIRSR" id="PIRSR037599-3"/>
    </source>
</evidence>
<comment type="cofactor">
    <cofactor evidence="5">
        <name>Mg(2+)</name>
        <dbReference type="ChEBI" id="CHEBI:18420"/>
    </cofactor>
    <text evidence="5">Binds 1 Mg(2+) ion per subunit.</text>
</comment>
<organism evidence="7 8">
    <name type="scientific">Caminibacter pacificus</name>
    <dbReference type="NCBI Taxonomy" id="1424653"/>
    <lineage>
        <taxon>Bacteria</taxon>
        <taxon>Pseudomonadati</taxon>
        <taxon>Campylobacterota</taxon>
        <taxon>Epsilonproteobacteria</taxon>
        <taxon>Nautiliales</taxon>
        <taxon>Nautiliaceae</taxon>
        <taxon>Caminibacter</taxon>
    </lineage>
</organism>
<dbReference type="EMBL" id="RJVK01000004">
    <property type="protein sequence ID" value="ROR39144.1"/>
    <property type="molecule type" value="Genomic_DNA"/>
</dbReference>
<feature type="binding site" evidence="5">
    <location>
        <position position="68"/>
    </location>
    <ligand>
        <name>Mg(2+)</name>
        <dbReference type="ChEBI" id="CHEBI:18420"/>
    </ligand>
</feature>
<evidence type="ECO:0000313" key="7">
    <source>
        <dbReference type="EMBL" id="ROR39144.1"/>
    </source>
</evidence>
<evidence type="ECO:0000256" key="4">
    <source>
        <dbReference type="PIRSR" id="PIRSR037599-1"/>
    </source>
</evidence>
<proteinExistence type="predicted"/>
<feature type="site" description="Critical for catalysis" evidence="4">
    <location>
        <position position="118"/>
    </location>
</feature>
<dbReference type="PIRSF" id="PIRSF037599">
    <property type="entry name" value="GDPMH"/>
    <property type="match status" value="1"/>
</dbReference>
<dbReference type="Gene3D" id="3.90.79.10">
    <property type="entry name" value="Nucleoside Triphosphate Pyrophosphohydrolase"/>
    <property type="match status" value="1"/>
</dbReference>
<dbReference type="Pfam" id="PF00293">
    <property type="entry name" value="NUDIX"/>
    <property type="match status" value="1"/>
</dbReference>
<dbReference type="PROSITE" id="PS51462">
    <property type="entry name" value="NUDIX"/>
    <property type="match status" value="1"/>
</dbReference>
<evidence type="ECO:0000256" key="2">
    <source>
        <dbReference type="ARBA" id="ARBA00022801"/>
    </source>
</evidence>
<comment type="caution">
    <text evidence="7">The sequence shown here is derived from an EMBL/GenBank/DDBJ whole genome shotgun (WGS) entry which is preliminary data.</text>
</comment>
<dbReference type="CDD" id="cd03430">
    <property type="entry name" value="NUDIX_GDPMH_NudD"/>
    <property type="match status" value="1"/>
</dbReference>
<reference evidence="7 8" key="1">
    <citation type="submission" date="2018-11" db="EMBL/GenBank/DDBJ databases">
        <title>Genomic Encyclopedia of Type Strains, Phase IV (KMG-IV): sequencing the most valuable type-strain genomes for metagenomic binning, comparative biology and taxonomic classification.</title>
        <authorList>
            <person name="Goeker M."/>
        </authorList>
    </citation>
    <scope>NUCLEOTIDE SEQUENCE [LARGE SCALE GENOMIC DNA]</scope>
    <source>
        <strain evidence="7 8">DSM 27783</strain>
    </source>
</reference>
<dbReference type="GO" id="GO:0046872">
    <property type="term" value="F:metal ion binding"/>
    <property type="evidence" value="ECO:0007669"/>
    <property type="project" value="UniProtKB-KW"/>
</dbReference>
<gene>
    <name evidence="7" type="ORF">EDC58_1642</name>
</gene>
<feature type="domain" description="Nudix hydrolase" evidence="6">
    <location>
        <begin position="13"/>
        <end position="145"/>
    </location>
</feature>
<sequence length="145" mass="17225">MRVSSEIFECIVKHTPLVSIDFIIENDGKILLGKRVNEPAKGYWFTIGGRIYKNETIKNAQKRILKEELNYEDEFNPEFIGIFEHFYDTGFNGIETHYVNIAYKLKNINLIELPKVQHNEYKWFGLDELLNAKDVHEYVKQYFRS</sequence>
<keyword evidence="2" id="KW-0378">Hydrolase</keyword>
<accession>A0AAJ4RBS4</accession>
<evidence type="ECO:0000256" key="1">
    <source>
        <dbReference type="ARBA" id="ARBA00022723"/>
    </source>
</evidence>
<feature type="binding site" evidence="5">
    <location>
        <position position="48"/>
    </location>
    <ligand>
        <name>Mg(2+)</name>
        <dbReference type="ChEBI" id="CHEBI:18420"/>
    </ligand>
</feature>
<dbReference type="SUPFAM" id="SSF55811">
    <property type="entry name" value="Nudix"/>
    <property type="match status" value="1"/>
</dbReference>
<dbReference type="Proteomes" id="UP000272781">
    <property type="component" value="Unassembled WGS sequence"/>
</dbReference>
<evidence type="ECO:0000259" key="6">
    <source>
        <dbReference type="PROSITE" id="PS51462"/>
    </source>
</evidence>
<dbReference type="GO" id="GO:0008727">
    <property type="term" value="F:GDP-mannose mannosyl hydrolase activity"/>
    <property type="evidence" value="ECO:0007669"/>
    <property type="project" value="InterPro"/>
</dbReference>
<dbReference type="RefSeq" id="WP_235823206.1">
    <property type="nucleotide sequence ID" value="NZ_CP027432.2"/>
</dbReference>
<feature type="binding site" evidence="5">
    <location>
        <position position="117"/>
    </location>
    <ligand>
        <name>Mg(2+)</name>
        <dbReference type="ChEBI" id="CHEBI:18420"/>
    </ligand>
</feature>
<dbReference type="PANTHER" id="PTHR43046">
    <property type="entry name" value="GDP-MANNOSE MANNOSYL HYDROLASE"/>
    <property type="match status" value="1"/>
</dbReference>
<protein>
    <submittedName>
        <fullName evidence="7">Colanic acid biosynthesis protein WcaH</fullName>
    </submittedName>
</protein>
<dbReference type="AlphaFoldDB" id="A0AAJ4RBS4"/>
<keyword evidence="3 5" id="KW-0460">Magnesium</keyword>